<gene>
    <name evidence="2" type="ORF">D3M59_09950</name>
</gene>
<sequence length="156" mass="16244">MTTGQKPHPIETSVEWLAAAALASATCWSVWALTALPVAAVAGAIVTAIVSKLILAAIGRSSTQAIAAAFVPVAFEEATFADELLLDDPLISIDPDSRVVRLFERPDATPGELVTRISDFLGERAAPVSAQVPEYSPVDASAALHAALANIRASLR</sequence>
<keyword evidence="1" id="KW-0812">Transmembrane</keyword>
<dbReference type="RefSeq" id="WP_119533512.1">
    <property type="nucleotide sequence ID" value="NZ_QXTF01000003.1"/>
</dbReference>
<proteinExistence type="predicted"/>
<keyword evidence="1" id="KW-1133">Transmembrane helix</keyword>
<keyword evidence="3" id="KW-1185">Reference proteome</keyword>
<reference evidence="2 3" key="1">
    <citation type="submission" date="2018-09" db="EMBL/GenBank/DDBJ databases">
        <title>Sphingomonas sp. DAC4.</title>
        <authorList>
            <person name="Seo T."/>
        </authorList>
    </citation>
    <scope>NUCLEOTIDE SEQUENCE [LARGE SCALE GENOMIC DNA]</scope>
    <source>
        <strain evidence="2 3">DAC4</strain>
    </source>
</reference>
<organism evidence="2 3">
    <name type="scientific">Sphingomonas edaphi</name>
    <dbReference type="NCBI Taxonomy" id="2315689"/>
    <lineage>
        <taxon>Bacteria</taxon>
        <taxon>Pseudomonadati</taxon>
        <taxon>Pseudomonadota</taxon>
        <taxon>Alphaproteobacteria</taxon>
        <taxon>Sphingomonadales</taxon>
        <taxon>Sphingomonadaceae</taxon>
        <taxon>Sphingomonas</taxon>
    </lineage>
</organism>
<feature type="transmembrane region" description="Helical" evidence="1">
    <location>
        <begin position="12"/>
        <end position="31"/>
    </location>
</feature>
<dbReference type="EMBL" id="QXTF01000003">
    <property type="protein sequence ID" value="RIX27359.1"/>
    <property type="molecule type" value="Genomic_DNA"/>
</dbReference>
<keyword evidence="1" id="KW-0472">Membrane</keyword>
<feature type="transmembrane region" description="Helical" evidence="1">
    <location>
        <begin position="37"/>
        <end position="58"/>
    </location>
</feature>
<comment type="caution">
    <text evidence="2">The sequence shown here is derived from an EMBL/GenBank/DDBJ whole genome shotgun (WGS) entry which is preliminary data.</text>
</comment>
<evidence type="ECO:0000256" key="1">
    <source>
        <dbReference type="SAM" id="Phobius"/>
    </source>
</evidence>
<dbReference type="AlphaFoldDB" id="A0A418PZ94"/>
<dbReference type="OrthoDB" id="10014710at2"/>
<accession>A0A418PZ94</accession>
<evidence type="ECO:0000313" key="3">
    <source>
        <dbReference type="Proteomes" id="UP000285023"/>
    </source>
</evidence>
<evidence type="ECO:0000313" key="2">
    <source>
        <dbReference type="EMBL" id="RIX27359.1"/>
    </source>
</evidence>
<dbReference type="Proteomes" id="UP000285023">
    <property type="component" value="Unassembled WGS sequence"/>
</dbReference>
<name>A0A418PZ94_9SPHN</name>
<protein>
    <submittedName>
        <fullName evidence="2">Uncharacterized protein</fullName>
    </submittedName>
</protein>